<evidence type="ECO:0000256" key="1">
    <source>
        <dbReference type="SAM" id="MobiDB-lite"/>
    </source>
</evidence>
<dbReference type="Proteomes" id="UP001193501">
    <property type="component" value="Unassembled WGS sequence"/>
</dbReference>
<proteinExistence type="predicted"/>
<dbReference type="RefSeq" id="WP_168776660.1">
    <property type="nucleotide sequence ID" value="NZ_JAABNR010000037.1"/>
</dbReference>
<dbReference type="CDD" id="cd00570">
    <property type="entry name" value="GST_N_family"/>
    <property type="match status" value="1"/>
</dbReference>
<dbReference type="PROSITE" id="PS50404">
    <property type="entry name" value="GST_NTER"/>
    <property type="match status" value="1"/>
</dbReference>
<dbReference type="AlphaFoldDB" id="A0AAE5BU80"/>
<evidence type="ECO:0000259" key="2">
    <source>
        <dbReference type="PROSITE" id="PS50404"/>
    </source>
</evidence>
<evidence type="ECO:0000313" key="4">
    <source>
        <dbReference type="EMBL" id="NBZ89870.1"/>
    </source>
</evidence>
<dbReference type="InterPro" id="IPR036282">
    <property type="entry name" value="Glutathione-S-Trfase_C_sf"/>
</dbReference>
<comment type="caution">
    <text evidence="4">The sequence shown here is derived from an EMBL/GenBank/DDBJ whole genome shotgun (WGS) entry which is preliminary data.</text>
</comment>
<accession>A0AAE5BU80</accession>
<sequence length="221" mass="25161">MILHYSRNPNPRLALTVARYLDAPITLHFAEPFHPDQAAKYRALNPSQLIPILEEPGQPPLWEADAIACRLAMGGDLWPLDRRLPEVIRWISWGKATFVQACELIHWELGTKQRYGIGPVDWEGVERGLADFHRSAAQLDAHLKTRDFLIGALSYADFRMACFLPYDDVTELPLADYPALHSWAQRMADLPFWADPFQGLDVPPLPPAPPRSSYRRQSPEE</sequence>
<dbReference type="PANTHER" id="PTHR44051">
    <property type="entry name" value="GLUTATHIONE S-TRANSFERASE-RELATED"/>
    <property type="match status" value="1"/>
</dbReference>
<dbReference type="InterPro" id="IPR036249">
    <property type="entry name" value="Thioredoxin-like_sf"/>
</dbReference>
<dbReference type="InterPro" id="IPR010987">
    <property type="entry name" value="Glutathione-S-Trfase_C-like"/>
</dbReference>
<organism evidence="4 5">
    <name type="scientific">Stagnihabitans tardus</name>
    <dbReference type="NCBI Taxonomy" id="2699202"/>
    <lineage>
        <taxon>Bacteria</taxon>
        <taxon>Pseudomonadati</taxon>
        <taxon>Pseudomonadota</taxon>
        <taxon>Alphaproteobacteria</taxon>
        <taxon>Rhodobacterales</taxon>
        <taxon>Paracoccaceae</taxon>
        <taxon>Stagnihabitans</taxon>
    </lineage>
</organism>
<reference evidence="4" key="1">
    <citation type="submission" date="2020-01" db="EMBL/GenBank/DDBJ databases">
        <authorList>
            <person name="Chen W.-M."/>
        </authorList>
    </citation>
    <scope>NUCLEOTIDE SEQUENCE</scope>
    <source>
        <strain evidence="4">CYK-10</strain>
    </source>
</reference>
<dbReference type="Gene3D" id="3.40.30.10">
    <property type="entry name" value="Glutaredoxin"/>
    <property type="match status" value="1"/>
</dbReference>
<dbReference type="Gene3D" id="1.20.1050.10">
    <property type="match status" value="1"/>
</dbReference>
<evidence type="ECO:0000259" key="3">
    <source>
        <dbReference type="PROSITE" id="PS50405"/>
    </source>
</evidence>
<dbReference type="PROSITE" id="PS50405">
    <property type="entry name" value="GST_CTER"/>
    <property type="match status" value="1"/>
</dbReference>
<dbReference type="SUPFAM" id="SSF47616">
    <property type="entry name" value="GST C-terminal domain-like"/>
    <property type="match status" value="1"/>
</dbReference>
<dbReference type="InterPro" id="IPR004045">
    <property type="entry name" value="Glutathione_S-Trfase_N"/>
</dbReference>
<feature type="compositionally biased region" description="Low complexity" evidence="1">
    <location>
        <begin position="211"/>
        <end position="221"/>
    </location>
</feature>
<gene>
    <name evidence="4" type="ORF">GV832_19980</name>
</gene>
<dbReference type="SUPFAM" id="SSF52833">
    <property type="entry name" value="Thioredoxin-like"/>
    <property type="match status" value="1"/>
</dbReference>
<dbReference type="Pfam" id="PF13410">
    <property type="entry name" value="GST_C_2"/>
    <property type="match status" value="1"/>
</dbReference>
<feature type="region of interest" description="Disordered" evidence="1">
    <location>
        <begin position="201"/>
        <end position="221"/>
    </location>
</feature>
<keyword evidence="5" id="KW-1185">Reference proteome</keyword>
<dbReference type="EMBL" id="JAABNR010000037">
    <property type="protein sequence ID" value="NBZ89870.1"/>
    <property type="molecule type" value="Genomic_DNA"/>
</dbReference>
<feature type="domain" description="GST N-terminal" evidence="2">
    <location>
        <begin position="1"/>
        <end position="79"/>
    </location>
</feature>
<protein>
    <submittedName>
        <fullName evidence="4">Glutathione S-transferase family protein</fullName>
    </submittedName>
</protein>
<name>A0AAE5BU80_9RHOB</name>
<feature type="domain" description="GST C-terminal" evidence="3">
    <location>
        <begin position="80"/>
        <end position="205"/>
    </location>
</feature>
<dbReference type="PANTHER" id="PTHR44051:SF8">
    <property type="entry name" value="GLUTATHIONE S-TRANSFERASE GSTA"/>
    <property type="match status" value="1"/>
</dbReference>
<evidence type="ECO:0000313" key="5">
    <source>
        <dbReference type="Proteomes" id="UP001193501"/>
    </source>
</evidence>